<keyword evidence="1" id="KW-1133">Transmembrane helix</keyword>
<dbReference type="InterPro" id="IPR007877">
    <property type="entry name" value="DUF707"/>
</dbReference>
<keyword evidence="1" id="KW-0812">Transmembrane</keyword>
<dbReference type="Pfam" id="PF05212">
    <property type="entry name" value="DUF707"/>
    <property type="match status" value="1"/>
</dbReference>
<organism evidence="2 3">
    <name type="scientific">Nepenthes gracilis</name>
    <name type="common">Slender pitcher plant</name>
    <dbReference type="NCBI Taxonomy" id="150966"/>
    <lineage>
        <taxon>Eukaryota</taxon>
        <taxon>Viridiplantae</taxon>
        <taxon>Streptophyta</taxon>
        <taxon>Embryophyta</taxon>
        <taxon>Tracheophyta</taxon>
        <taxon>Spermatophyta</taxon>
        <taxon>Magnoliopsida</taxon>
        <taxon>eudicotyledons</taxon>
        <taxon>Gunneridae</taxon>
        <taxon>Pentapetalae</taxon>
        <taxon>Caryophyllales</taxon>
        <taxon>Nepenthaceae</taxon>
        <taxon>Nepenthes</taxon>
    </lineage>
</organism>
<evidence type="ECO:0000313" key="2">
    <source>
        <dbReference type="EMBL" id="GMH13068.1"/>
    </source>
</evidence>
<keyword evidence="3" id="KW-1185">Reference proteome</keyword>
<comment type="caution">
    <text evidence="2">The sequence shown here is derived from an EMBL/GenBank/DDBJ whole genome shotgun (WGS) entry which is preliminary data.</text>
</comment>
<name>A0AAD3SKC6_NEPGR</name>
<accession>A0AAD3SKC6</accession>
<evidence type="ECO:0000313" key="3">
    <source>
        <dbReference type="Proteomes" id="UP001279734"/>
    </source>
</evidence>
<dbReference type="Proteomes" id="UP001279734">
    <property type="component" value="Unassembled WGS sequence"/>
</dbReference>
<dbReference type="AlphaFoldDB" id="A0AAD3SKC6"/>
<feature type="transmembrane region" description="Helical" evidence="1">
    <location>
        <begin position="103"/>
        <end position="122"/>
    </location>
</feature>
<protein>
    <submittedName>
        <fullName evidence="2">Uncharacterized protein</fullName>
    </submittedName>
</protein>
<dbReference type="PANTHER" id="PTHR31210:SF74">
    <property type="entry name" value="LYSINE KETOGLUTARATE REDUCTASE TRANS-SPLICING-LIKE PROTEIN"/>
    <property type="match status" value="1"/>
</dbReference>
<sequence length="467" mass="53685">MKAGFCSPLAFEERTCSPASIDGCAGFLPMPNPRAARLDFLNFLSLSQQLPSLSVSSFPPSSTTTDSSEYICWRFRLLWRMMLQRHVSVLLDTKVRRSCFFNVFKAACLLCLLYLIGIVFTVPRFKENTPRLVTDDSLIKSRTNRCENQCRAPGSEGLPKGIVVKTSNLEMRPLWGYPKKREKSSVSLLALAVGIKQKHLVNEMVEKFLDSGFAVMFFHYDGVVDEWKKFGWSDEVIHVSAVNQTKWWFAKRFLHPDIVAEYDYIFLWDEDLGVEHFHPERYLSIIKDEGLEISQPALDANKSEIHHQITSRGRRGNVHRRTYKHGECEADSTAPPCTGWIEVMAPVFSKAAWRCVWYMIQNDLIHAWGLDMLLGYCAQGDRTKSIGVVDAEYVIHYGLPTLGEPKDKKVSSVSRVIDKRVEVRRQSYNEYKILQKRWQEAITSDKCWVNPYPTPMKPIVLTHVQHH</sequence>
<proteinExistence type="predicted"/>
<dbReference type="EMBL" id="BSYO01000012">
    <property type="protein sequence ID" value="GMH13068.1"/>
    <property type="molecule type" value="Genomic_DNA"/>
</dbReference>
<reference evidence="2" key="1">
    <citation type="submission" date="2023-05" db="EMBL/GenBank/DDBJ databases">
        <title>Nepenthes gracilis genome sequencing.</title>
        <authorList>
            <person name="Fukushima K."/>
        </authorList>
    </citation>
    <scope>NUCLEOTIDE SEQUENCE</scope>
    <source>
        <strain evidence="2">SING2019-196</strain>
    </source>
</reference>
<dbReference type="PANTHER" id="PTHR31210">
    <property type="entry name" value="OS06G0731900 PROTEIN"/>
    <property type="match status" value="1"/>
</dbReference>
<gene>
    <name evidence="2" type="ORF">Nepgr_014909</name>
</gene>
<keyword evidence="1" id="KW-0472">Membrane</keyword>
<evidence type="ECO:0000256" key="1">
    <source>
        <dbReference type="SAM" id="Phobius"/>
    </source>
</evidence>